<organism evidence="2 3">
    <name type="scientific">Lolliginicoccus lacisalsi</name>
    <dbReference type="NCBI Taxonomy" id="2742202"/>
    <lineage>
        <taxon>Bacteria</taxon>
        <taxon>Bacillati</taxon>
        <taxon>Actinomycetota</taxon>
        <taxon>Actinomycetes</taxon>
        <taxon>Mycobacteriales</taxon>
        <taxon>Hoyosellaceae</taxon>
        <taxon>Lolliginicoccus</taxon>
    </lineage>
</organism>
<dbReference type="Proteomes" id="UP000642993">
    <property type="component" value="Unassembled WGS sequence"/>
</dbReference>
<name>A0A927JBT1_9ACTN</name>
<keyword evidence="1" id="KW-0472">Membrane</keyword>
<feature type="transmembrane region" description="Helical" evidence="1">
    <location>
        <begin position="83"/>
        <end position="105"/>
    </location>
</feature>
<accession>A0A927JBT1</accession>
<evidence type="ECO:0000256" key="1">
    <source>
        <dbReference type="SAM" id="Phobius"/>
    </source>
</evidence>
<evidence type="ECO:0000313" key="3">
    <source>
        <dbReference type="Proteomes" id="UP000642993"/>
    </source>
</evidence>
<sequence>MTRPRPRRERVVLSARAGARPVRTRVELTESTAVGDVLVRGLMTTQRRLALRMAALVLACVLVLPAAFVLVPGLAGVTVGGVLLPWLLLAGAVYPLLLGVGWLYLRQAERNEQRFSELVDD</sequence>
<evidence type="ECO:0000313" key="2">
    <source>
        <dbReference type="EMBL" id="MBD8505772.1"/>
    </source>
</evidence>
<gene>
    <name evidence="2" type="ORF">HT102_04645</name>
</gene>
<comment type="caution">
    <text evidence="2">The sequence shown here is derived from an EMBL/GenBank/DDBJ whole genome shotgun (WGS) entry which is preliminary data.</text>
</comment>
<protein>
    <submittedName>
        <fullName evidence="2">Uncharacterized protein</fullName>
    </submittedName>
</protein>
<keyword evidence="1" id="KW-1133">Transmembrane helix</keyword>
<dbReference type="EMBL" id="JACYWE010000002">
    <property type="protein sequence ID" value="MBD8505772.1"/>
    <property type="molecule type" value="Genomic_DNA"/>
</dbReference>
<keyword evidence="3" id="KW-1185">Reference proteome</keyword>
<proteinExistence type="predicted"/>
<keyword evidence="1" id="KW-0812">Transmembrane</keyword>
<dbReference type="RefSeq" id="WP_192038235.1">
    <property type="nucleotide sequence ID" value="NZ_JACYWE010000002.1"/>
</dbReference>
<feature type="transmembrane region" description="Helical" evidence="1">
    <location>
        <begin position="49"/>
        <end position="71"/>
    </location>
</feature>
<dbReference type="AlphaFoldDB" id="A0A927JBT1"/>
<reference evidence="2" key="1">
    <citation type="submission" date="2020-09" db="EMBL/GenBank/DDBJ databases">
        <title>Hoyosella lacisalsi sp. nov., a halotolerant actinobacterium isolated from soil of Lake Gudzhirganskoe.</title>
        <authorList>
            <person name="Yang Q."/>
            <person name="Guo P.Y."/>
            <person name="Liu S.W."/>
            <person name="Li F.N."/>
            <person name="Sun C.H."/>
        </authorList>
    </citation>
    <scope>NUCLEOTIDE SEQUENCE</scope>
    <source>
        <strain evidence="2">G463</strain>
    </source>
</reference>